<evidence type="ECO:0000256" key="3">
    <source>
        <dbReference type="SAM" id="Phobius"/>
    </source>
</evidence>
<evidence type="ECO:0000313" key="5">
    <source>
        <dbReference type="Proteomes" id="UP000317648"/>
    </source>
</evidence>
<keyword evidence="3" id="KW-0812">Transmembrane</keyword>
<gene>
    <name evidence="4" type="ORF">Pla8534_32140</name>
</gene>
<organism evidence="4 5">
    <name type="scientific">Lignipirellula cremea</name>
    <dbReference type="NCBI Taxonomy" id="2528010"/>
    <lineage>
        <taxon>Bacteria</taxon>
        <taxon>Pseudomonadati</taxon>
        <taxon>Planctomycetota</taxon>
        <taxon>Planctomycetia</taxon>
        <taxon>Pirellulales</taxon>
        <taxon>Pirellulaceae</taxon>
        <taxon>Lignipirellula</taxon>
    </lineage>
</organism>
<feature type="region of interest" description="Disordered" evidence="2">
    <location>
        <begin position="453"/>
        <end position="578"/>
    </location>
</feature>
<dbReference type="RefSeq" id="WP_145054145.1">
    <property type="nucleotide sequence ID" value="NZ_CP036433.1"/>
</dbReference>
<dbReference type="PANTHER" id="PTHR32309">
    <property type="entry name" value="TYROSINE-PROTEIN KINASE"/>
    <property type="match status" value="1"/>
</dbReference>
<protein>
    <submittedName>
        <fullName evidence="4">Uncharacterized protein</fullName>
    </submittedName>
</protein>
<dbReference type="InterPro" id="IPR050445">
    <property type="entry name" value="Bact_polysacc_biosynth/exp"/>
</dbReference>
<keyword evidence="5" id="KW-1185">Reference proteome</keyword>
<dbReference type="PANTHER" id="PTHR32309:SF31">
    <property type="entry name" value="CAPSULAR EXOPOLYSACCHARIDE FAMILY"/>
    <property type="match status" value="1"/>
</dbReference>
<keyword evidence="3" id="KW-0472">Membrane</keyword>
<keyword evidence="3" id="KW-1133">Transmembrane helix</keyword>
<dbReference type="AlphaFoldDB" id="A0A518DU97"/>
<accession>A0A518DU97</accession>
<proteinExistence type="predicted"/>
<feature type="coiled-coil region" evidence="1">
    <location>
        <begin position="224"/>
        <end position="254"/>
    </location>
</feature>
<feature type="transmembrane region" description="Helical" evidence="3">
    <location>
        <begin position="22"/>
        <end position="44"/>
    </location>
</feature>
<evidence type="ECO:0000313" key="4">
    <source>
        <dbReference type="EMBL" id="QDU95399.1"/>
    </source>
</evidence>
<reference evidence="4 5" key="1">
    <citation type="submission" date="2019-02" db="EMBL/GenBank/DDBJ databases">
        <title>Deep-cultivation of Planctomycetes and their phenomic and genomic characterization uncovers novel biology.</title>
        <authorList>
            <person name="Wiegand S."/>
            <person name="Jogler M."/>
            <person name="Boedeker C."/>
            <person name="Pinto D."/>
            <person name="Vollmers J."/>
            <person name="Rivas-Marin E."/>
            <person name="Kohn T."/>
            <person name="Peeters S.H."/>
            <person name="Heuer A."/>
            <person name="Rast P."/>
            <person name="Oberbeckmann S."/>
            <person name="Bunk B."/>
            <person name="Jeske O."/>
            <person name="Meyerdierks A."/>
            <person name="Storesund J.E."/>
            <person name="Kallscheuer N."/>
            <person name="Luecker S."/>
            <person name="Lage O.M."/>
            <person name="Pohl T."/>
            <person name="Merkel B.J."/>
            <person name="Hornburger P."/>
            <person name="Mueller R.-W."/>
            <person name="Bruemmer F."/>
            <person name="Labrenz M."/>
            <person name="Spormann A.M."/>
            <person name="Op den Camp H."/>
            <person name="Overmann J."/>
            <person name="Amann R."/>
            <person name="Jetten M.S.M."/>
            <person name="Mascher T."/>
            <person name="Medema M.H."/>
            <person name="Devos D.P."/>
            <person name="Kaster A.-K."/>
            <person name="Ovreas L."/>
            <person name="Rohde M."/>
            <person name="Galperin M.Y."/>
            <person name="Jogler C."/>
        </authorList>
    </citation>
    <scope>NUCLEOTIDE SEQUENCE [LARGE SCALE GENOMIC DNA]</scope>
    <source>
        <strain evidence="4 5">Pla85_3_4</strain>
    </source>
</reference>
<dbReference type="EMBL" id="CP036433">
    <property type="protein sequence ID" value="QDU95399.1"/>
    <property type="molecule type" value="Genomic_DNA"/>
</dbReference>
<keyword evidence="1" id="KW-0175">Coiled coil</keyword>
<evidence type="ECO:0000256" key="2">
    <source>
        <dbReference type="SAM" id="MobiDB-lite"/>
    </source>
</evidence>
<dbReference type="KEGG" id="lcre:Pla8534_32140"/>
<evidence type="ECO:0000256" key="1">
    <source>
        <dbReference type="SAM" id="Coils"/>
    </source>
</evidence>
<feature type="coiled-coil region" evidence="1">
    <location>
        <begin position="172"/>
        <end position="199"/>
    </location>
</feature>
<feature type="compositionally biased region" description="Basic and acidic residues" evidence="2">
    <location>
        <begin position="494"/>
        <end position="515"/>
    </location>
</feature>
<sequence>MNPSLPHLAKCRQVLQLLKKHYLLWLGPFALATAAGLFYSLFLYSPVWQSTQSMIVRDEAMGGISRVGRFEDTASMKTAQETIQDYVGKQSLLEAALVEAGPEGGWMSKPWPGPGDVKSFKSDVSIVAPNGTEFGKTEVLHLQVKAGTRERAIVLNKAVGDQLELGLKELRAAKAHSLIEELEKTLALARTELSEVTSRLEVVESGVGSDLGELRILNDVGSGESNLRQTLNQIKNELRQAQAAQRGKQEQERLLITAKQNSDLLVATSNQLLDSQPALRRLKDGLVDAQLRKAELTGKMNADHPLVRAAAAAENEVRLRLHDELDVALRGMQSDLQTSRAQVASLERQLAEVQGRLDALAKLRARYGNLVTELKQRTDIVERAQQNLANARASEAGARTSSLITRLDEPEVGNSPIGPGRTQIVAGAGLGGLLLGVGLVFLMIPINRMQGRRRTDGMAGSRQVDPSRVGRRAEDQQGLREGAAPASPGGHPQRRGEDRQGQRASDRPGRQRAGDANRPQRAADGPPSRRGEESPWATPGDQPAAAPSPSRAAAPRDASQGSRSGDRRGGDRRSSSRD</sequence>
<feature type="transmembrane region" description="Helical" evidence="3">
    <location>
        <begin position="424"/>
        <end position="444"/>
    </location>
</feature>
<feature type="coiled-coil region" evidence="1">
    <location>
        <begin position="329"/>
        <end position="394"/>
    </location>
</feature>
<feature type="compositionally biased region" description="Basic and acidic residues" evidence="2">
    <location>
        <begin position="564"/>
        <end position="578"/>
    </location>
</feature>
<name>A0A518DU97_9BACT</name>
<feature type="compositionally biased region" description="Low complexity" evidence="2">
    <location>
        <begin position="541"/>
        <end position="563"/>
    </location>
</feature>
<dbReference type="OrthoDB" id="234267at2"/>
<dbReference type="Proteomes" id="UP000317648">
    <property type="component" value="Chromosome"/>
</dbReference>